<accession>A0A926HVE4</accession>
<gene>
    <name evidence="2" type="ORF">H8695_11145</name>
</gene>
<dbReference type="AlphaFoldDB" id="A0A926HVE4"/>
<organism evidence="2 3">
    <name type="scientific">Feifania hominis</name>
    <dbReference type="NCBI Taxonomy" id="2763660"/>
    <lineage>
        <taxon>Bacteria</taxon>
        <taxon>Bacillati</taxon>
        <taxon>Bacillota</taxon>
        <taxon>Clostridia</taxon>
        <taxon>Eubacteriales</taxon>
        <taxon>Feifaniaceae</taxon>
        <taxon>Feifania</taxon>
    </lineage>
</organism>
<dbReference type="CDD" id="cd16387">
    <property type="entry name" value="ParB_N_Srx"/>
    <property type="match status" value="1"/>
</dbReference>
<name>A0A926HVE4_9FIRM</name>
<dbReference type="InterPro" id="IPR036086">
    <property type="entry name" value="ParB/Sulfiredoxin_sf"/>
</dbReference>
<proteinExistence type="predicted"/>
<evidence type="ECO:0000313" key="3">
    <source>
        <dbReference type="Proteomes" id="UP000620366"/>
    </source>
</evidence>
<reference evidence="2" key="1">
    <citation type="submission" date="2020-08" db="EMBL/GenBank/DDBJ databases">
        <title>Genome public.</title>
        <authorList>
            <person name="Liu C."/>
            <person name="Sun Q."/>
        </authorList>
    </citation>
    <scope>NUCLEOTIDE SEQUENCE</scope>
    <source>
        <strain evidence="2">BX7</strain>
    </source>
</reference>
<dbReference type="RefSeq" id="WP_249301730.1">
    <property type="nucleotide sequence ID" value="NZ_JACRSP010000006.1"/>
</dbReference>
<feature type="compositionally biased region" description="Polar residues" evidence="1">
    <location>
        <begin position="79"/>
        <end position="89"/>
    </location>
</feature>
<keyword evidence="3" id="KW-1185">Reference proteome</keyword>
<comment type="caution">
    <text evidence="2">The sequence shown here is derived from an EMBL/GenBank/DDBJ whole genome shotgun (WGS) entry which is preliminary data.</text>
</comment>
<dbReference type="Proteomes" id="UP000620366">
    <property type="component" value="Unassembled WGS sequence"/>
</dbReference>
<evidence type="ECO:0000256" key="1">
    <source>
        <dbReference type="SAM" id="MobiDB-lite"/>
    </source>
</evidence>
<dbReference type="SUPFAM" id="SSF110849">
    <property type="entry name" value="ParB/Sulfiredoxin"/>
    <property type="match status" value="1"/>
</dbReference>
<sequence length="89" mass="9715">MDDYREMLEAGVDIPPVEVYFVPGKGFYIQDGHHRFAASQLTGIPVKILVVDQSGPIGLPNWKEALPGRGGKTHGIGSIPNQNRAYPND</sequence>
<evidence type="ECO:0000313" key="2">
    <source>
        <dbReference type="EMBL" id="MBC8537243.1"/>
    </source>
</evidence>
<feature type="region of interest" description="Disordered" evidence="1">
    <location>
        <begin position="69"/>
        <end position="89"/>
    </location>
</feature>
<dbReference type="EMBL" id="JACRSP010000006">
    <property type="protein sequence ID" value="MBC8537243.1"/>
    <property type="molecule type" value="Genomic_DNA"/>
</dbReference>
<protein>
    <submittedName>
        <fullName evidence="2">ParB N-terminal domain-containing protein</fullName>
    </submittedName>
</protein>